<keyword evidence="2" id="KW-1133">Transmembrane helix</keyword>
<feature type="compositionally biased region" description="Polar residues" evidence="1">
    <location>
        <begin position="541"/>
        <end position="558"/>
    </location>
</feature>
<organism evidence="4 5">
    <name type="scientific">Pristionchus pacificus</name>
    <name type="common">Parasitic nematode worm</name>
    <dbReference type="NCBI Taxonomy" id="54126"/>
    <lineage>
        <taxon>Eukaryota</taxon>
        <taxon>Metazoa</taxon>
        <taxon>Ecdysozoa</taxon>
        <taxon>Nematoda</taxon>
        <taxon>Chromadorea</taxon>
        <taxon>Rhabditida</taxon>
        <taxon>Rhabditina</taxon>
        <taxon>Diplogasteromorpha</taxon>
        <taxon>Diplogasteroidea</taxon>
        <taxon>Neodiplogasteridae</taxon>
        <taxon>Pristionchus</taxon>
    </lineage>
</organism>
<reference evidence="5" key="1">
    <citation type="journal article" date="2008" name="Nat. Genet.">
        <title>The Pristionchus pacificus genome provides a unique perspective on nematode lifestyle and parasitism.</title>
        <authorList>
            <person name="Dieterich C."/>
            <person name="Clifton S.W."/>
            <person name="Schuster L.N."/>
            <person name="Chinwalla A."/>
            <person name="Delehaunty K."/>
            <person name="Dinkelacker I."/>
            <person name="Fulton L."/>
            <person name="Fulton R."/>
            <person name="Godfrey J."/>
            <person name="Minx P."/>
            <person name="Mitreva M."/>
            <person name="Roeseler W."/>
            <person name="Tian H."/>
            <person name="Witte H."/>
            <person name="Yang S.P."/>
            <person name="Wilson R.K."/>
            <person name="Sommer R.J."/>
        </authorList>
    </citation>
    <scope>NUCLEOTIDE SEQUENCE [LARGE SCALE GENOMIC DNA]</scope>
    <source>
        <strain evidence="5">PS312</strain>
    </source>
</reference>
<feature type="signal peptide" evidence="3">
    <location>
        <begin position="1"/>
        <end position="27"/>
    </location>
</feature>
<feature type="compositionally biased region" description="Basic residues" evidence="1">
    <location>
        <begin position="664"/>
        <end position="673"/>
    </location>
</feature>
<feature type="compositionally biased region" description="Basic and acidic residues" evidence="1">
    <location>
        <begin position="810"/>
        <end position="831"/>
    </location>
</feature>
<accession>A0A8R1UDZ9</accession>
<evidence type="ECO:0000256" key="2">
    <source>
        <dbReference type="SAM" id="Phobius"/>
    </source>
</evidence>
<keyword evidence="5" id="KW-1185">Reference proteome</keyword>
<dbReference type="EnsemblMetazoa" id="PPA17592.1">
    <property type="protein sequence ID" value="PPA17592.1"/>
    <property type="gene ID" value="WBGene00107146"/>
</dbReference>
<feature type="region of interest" description="Disordered" evidence="1">
    <location>
        <begin position="521"/>
        <end position="851"/>
    </location>
</feature>
<protein>
    <submittedName>
        <fullName evidence="4">Uncharacterized protein</fullName>
    </submittedName>
</protein>
<reference evidence="4" key="2">
    <citation type="submission" date="2022-06" db="UniProtKB">
        <authorList>
            <consortium name="EnsemblMetazoa"/>
        </authorList>
    </citation>
    <scope>IDENTIFICATION</scope>
    <source>
        <strain evidence="4">PS312</strain>
    </source>
</reference>
<evidence type="ECO:0000256" key="3">
    <source>
        <dbReference type="SAM" id="SignalP"/>
    </source>
</evidence>
<dbReference type="Proteomes" id="UP000005239">
    <property type="component" value="Unassembled WGS sequence"/>
</dbReference>
<feature type="compositionally biased region" description="Basic and acidic residues" evidence="1">
    <location>
        <begin position="748"/>
        <end position="765"/>
    </location>
</feature>
<proteinExistence type="predicted"/>
<keyword evidence="2" id="KW-0472">Membrane</keyword>
<feature type="compositionally biased region" description="Basic and acidic residues" evidence="1">
    <location>
        <begin position="561"/>
        <end position="581"/>
    </location>
</feature>
<sequence>MYPARVRRLQLLQLLLLLCSLHRRTLAMYCPNHTPNWPEKGEIMEQAGALFDIEVCGPDGLQWSCYIRQECVHPKGGSPDFLVAEDSAEIKAHPCPAVFAIQARTENQWRVVMQAKDVAPGEKVVFNANCWDEFECWAEGTKVKGRAREKRGRYEPSGALGTLLCDFVITSKTHKKIEMIDGPRTFTGIVTPRKEGGEGRELSSRFGRDAYNKIRAGCDLSIVVRALPVASVNDEVEYKPVNIDYNNFTCPETYTMRWRDTKLIENNKAPFNTTPGIFCIKGANGGQGVIKVVESDPGGVTRSAQLDVHCARKKCKHCLAPNCSNSNLEACPQLIKFDDFDTCPKLKCKDKQLQLRFGGKVHSGEALCNDGKWMVDGDVMQDVDCFKPAPCPNAAETIRTKDAENFNFTDDRIACKNEAEDIKYLDGKDTDRRMTAIVCNFSTGGTSQWYEKRKDSEFAPEPYMDGTIDCYEPPSKPEAPASANVLLFTGIGFVVLAAIIGVILVICLMGRQKRKKKAREAALKMAATGSKSKESKLLSPRSKSTMSRVTSTRSATGNTKKKTDGKGGKTPDDKTPEERSRPVGRSSIVDTAELEKIEEERRKTAAATAALLESSKVEDEPQPVPATGAGSGEVPVEMSKGSASLIPDATQQPEPPIETPKLKTLQKKRLKKSKILENTDFTQQATVSVDKTQMPTASTQGHSMAVSKTQLGGPESDDEPETPLWHNQPTVAISADKKEEPPAAAASDRQKISDLPTAKKKDSTKKAKSGKRTSSAEKIVRPNYINDTSDWEADFTSSSKKNAGPNGEEGGSKESEKDERSKRTQRRDWARKTSARIPVDLTQPPAEENNN</sequence>
<feature type="chain" id="PRO_5043668902" evidence="3">
    <location>
        <begin position="28"/>
        <end position="851"/>
    </location>
</feature>
<dbReference type="AlphaFoldDB" id="A0A2A6B3W7"/>
<evidence type="ECO:0000256" key="1">
    <source>
        <dbReference type="SAM" id="MobiDB-lite"/>
    </source>
</evidence>
<keyword evidence="3" id="KW-0732">Signal</keyword>
<evidence type="ECO:0000313" key="5">
    <source>
        <dbReference type="Proteomes" id="UP000005239"/>
    </source>
</evidence>
<keyword evidence="2" id="KW-0812">Transmembrane</keyword>
<evidence type="ECO:0000313" key="4">
    <source>
        <dbReference type="EnsemblMetazoa" id="PPA17592.1"/>
    </source>
</evidence>
<feature type="transmembrane region" description="Helical" evidence="2">
    <location>
        <begin position="485"/>
        <end position="509"/>
    </location>
</feature>
<feature type="compositionally biased region" description="Polar residues" evidence="1">
    <location>
        <begin position="679"/>
        <end position="710"/>
    </location>
</feature>
<name>A0A2A6B3W7_PRIPA</name>
<gene>
    <name evidence="4" type="primary">WBGene00107146</name>
</gene>
<accession>A0A2A6B3W7</accession>
<feature type="compositionally biased region" description="Basic and acidic residues" evidence="1">
    <location>
        <begin position="593"/>
        <end position="603"/>
    </location>
</feature>